<dbReference type="EMBL" id="HG994584">
    <property type="protein sequence ID" value="CAF2947575.1"/>
    <property type="molecule type" value="Genomic_DNA"/>
</dbReference>
<dbReference type="PANTHER" id="PTHR45913">
    <property type="entry name" value="EPM2A-INTERACTING PROTEIN 1"/>
    <property type="match status" value="1"/>
</dbReference>
<evidence type="ECO:0000313" key="1">
    <source>
        <dbReference type="EMBL" id="CAF2947575.1"/>
    </source>
</evidence>
<reference evidence="1" key="1">
    <citation type="submission" date="2021-02" db="EMBL/GenBank/DDBJ databases">
        <authorList>
            <person name="Bekaert M."/>
        </authorList>
    </citation>
    <scope>NUCLEOTIDE SEQUENCE</scope>
    <source>
        <strain evidence="1">IoA-00</strain>
    </source>
</reference>
<keyword evidence="2" id="KW-1185">Reference proteome</keyword>
<organism evidence="1 2">
    <name type="scientific">Lepeophtheirus salmonis</name>
    <name type="common">Salmon louse</name>
    <name type="synonym">Caligus salmonis</name>
    <dbReference type="NCBI Taxonomy" id="72036"/>
    <lineage>
        <taxon>Eukaryota</taxon>
        <taxon>Metazoa</taxon>
        <taxon>Ecdysozoa</taxon>
        <taxon>Arthropoda</taxon>
        <taxon>Crustacea</taxon>
        <taxon>Multicrustacea</taxon>
        <taxon>Hexanauplia</taxon>
        <taxon>Copepoda</taxon>
        <taxon>Siphonostomatoida</taxon>
        <taxon>Caligidae</taxon>
        <taxon>Lepeophtheirus</taxon>
    </lineage>
</organism>
<gene>
    <name evidence="1" type="ORF">LSAA_10055</name>
</gene>
<proteinExistence type="predicted"/>
<name>A0A7R8CZ66_LEPSM</name>
<dbReference type="AlphaFoldDB" id="A0A7R8CZ66"/>
<evidence type="ECO:0000313" key="2">
    <source>
        <dbReference type="Proteomes" id="UP000675881"/>
    </source>
</evidence>
<sequence length="200" mass="22538">MILLLYLWTQDVTKGDLFSSDTSMRRAKAVKRTVVGYDKKIQFSVFVNSQANGKESSYTLTSCIAKHGKPFTDGEYLKEVCLSCAETLYDDLSNKDTITTRTKGMPTPSRTVQQCIDDMAVDVKAEQTKGLTDANVFSLARDESVDVNGISRLVFMARYCDSDTTTSREELCCLQPYQIQPGARRYLRRLRGILRIGELK</sequence>
<accession>A0A7R8CZ66</accession>
<dbReference type="Proteomes" id="UP000675881">
    <property type="component" value="Chromosome 5"/>
</dbReference>
<dbReference type="PANTHER" id="PTHR45913:SF10">
    <property type="entry name" value="DUF4371 DOMAIN-CONTAINING PROTEIN"/>
    <property type="match status" value="1"/>
</dbReference>
<protein>
    <submittedName>
        <fullName evidence="1">(salmon louse) hypothetical protein</fullName>
    </submittedName>
</protein>